<dbReference type="Proteomes" id="UP001642484">
    <property type="component" value="Unassembled WGS sequence"/>
</dbReference>
<feature type="domain" description="Ubiquitin-like" evidence="1">
    <location>
        <begin position="98"/>
        <end position="172"/>
    </location>
</feature>
<gene>
    <name evidence="2" type="ORF">CCMP2556_LOCUS43393</name>
</gene>
<reference evidence="2 3" key="1">
    <citation type="submission" date="2024-02" db="EMBL/GenBank/DDBJ databases">
        <authorList>
            <person name="Chen Y."/>
            <person name="Shah S."/>
            <person name="Dougan E. K."/>
            <person name="Thang M."/>
            <person name="Chan C."/>
        </authorList>
    </citation>
    <scope>NUCLEOTIDE SEQUENCE [LARGE SCALE GENOMIC DNA]</scope>
</reference>
<evidence type="ECO:0000313" key="2">
    <source>
        <dbReference type="EMBL" id="CAK9090278.1"/>
    </source>
</evidence>
<dbReference type="PROSITE" id="PS50053">
    <property type="entry name" value="UBIQUITIN_2"/>
    <property type="match status" value="1"/>
</dbReference>
<keyword evidence="3" id="KW-1185">Reference proteome</keyword>
<dbReference type="Gene3D" id="3.10.20.90">
    <property type="entry name" value="Phosphatidylinositol 3-kinase Catalytic Subunit, Chain A, domain 1"/>
    <property type="match status" value="1"/>
</dbReference>
<comment type="caution">
    <text evidence="2">The sequence shown here is derived from an EMBL/GenBank/DDBJ whole genome shotgun (WGS) entry which is preliminary data.</text>
</comment>
<dbReference type="InterPro" id="IPR000626">
    <property type="entry name" value="Ubiquitin-like_dom"/>
</dbReference>
<name>A0ABP0QRR1_9DINO</name>
<evidence type="ECO:0000259" key="1">
    <source>
        <dbReference type="PROSITE" id="PS50053"/>
    </source>
</evidence>
<evidence type="ECO:0000313" key="3">
    <source>
        <dbReference type="Proteomes" id="UP001642484"/>
    </source>
</evidence>
<proteinExistence type="predicted"/>
<protein>
    <recommendedName>
        <fullName evidence="1">Ubiquitin-like domain-containing protein</fullName>
    </recommendedName>
</protein>
<organism evidence="2 3">
    <name type="scientific">Durusdinium trenchii</name>
    <dbReference type="NCBI Taxonomy" id="1381693"/>
    <lineage>
        <taxon>Eukaryota</taxon>
        <taxon>Sar</taxon>
        <taxon>Alveolata</taxon>
        <taxon>Dinophyceae</taxon>
        <taxon>Suessiales</taxon>
        <taxon>Symbiodiniaceae</taxon>
        <taxon>Durusdinium</taxon>
    </lineage>
</organism>
<dbReference type="InterPro" id="IPR029071">
    <property type="entry name" value="Ubiquitin-like_domsf"/>
</dbReference>
<accession>A0ABP0QRR1</accession>
<dbReference type="SUPFAM" id="SSF54236">
    <property type="entry name" value="Ubiquitin-like"/>
    <property type="match status" value="1"/>
</dbReference>
<sequence length="340" mass="38527">MSQWLAVGTHQRAFALPKLSPPSGRPILIAPNLSRAVIVRGGRTTMGEDVEEVGEELESLWTSIDFGHIEAVTHDTEETSVEFEVYLIEDASVPALFVDVDSKVRDSAVADAKTVVVHHGLSGNSTELQIAPPYRVKSIKERLEAKLGIPAFLQRILLEETELEEEDALDSLEEPAVHADESPSCFRVTMLRRDPPRITTNEFLTSVFLRVHNWKGTIVERWHQFDTYRQLPSTKCELFEWAEGFENMSHEPFTVEGCLKSFGLWLNTDDKEGHPEAFAQDISRLYSFLEEHCYSPSWIQVYDQPYGHDDNLEMVMFLAGRLKLAPQTLMIGAVHLKCWG</sequence>
<dbReference type="EMBL" id="CAXAMN010024818">
    <property type="protein sequence ID" value="CAK9090278.1"/>
    <property type="molecule type" value="Genomic_DNA"/>
</dbReference>